<dbReference type="EMBL" id="CAGI01000193">
    <property type="protein sequence ID" value="CCF54607.1"/>
    <property type="molecule type" value="Genomic_DNA"/>
</dbReference>
<proteinExistence type="predicted"/>
<protein>
    <submittedName>
        <fullName evidence="2">Conserved uncharacterized protein (N-terminal)</fullName>
    </submittedName>
</protein>
<feature type="region of interest" description="Disordered" evidence="1">
    <location>
        <begin position="106"/>
        <end position="137"/>
    </location>
</feature>
<evidence type="ECO:0000313" key="2">
    <source>
        <dbReference type="EMBL" id="CCF54607.1"/>
    </source>
</evidence>
<accession>I2G614</accession>
<dbReference type="Proteomes" id="UP000006174">
    <property type="component" value="Unassembled WGS sequence"/>
</dbReference>
<sequence length="137" mass="15396">NEATKISHRLTLISQLSDIKMFHSDARKLIQEIRTIQTKSSLLGKLFTNDTLFSALQKCTIWHLVYKEMVATIHQIDFNTLATALSIHQTAIESIPVQKIDLRQASTQTISNNDQDDQAEESETGNSNANLKSTSRP</sequence>
<organism evidence="2 3">
    <name type="scientific">Ustilago hordei</name>
    <name type="common">Barley covered smut fungus</name>
    <dbReference type="NCBI Taxonomy" id="120017"/>
    <lineage>
        <taxon>Eukaryota</taxon>
        <taxon>Fungi</taxon>
        <taxon>Dikarya</taxon>
        <taxon>Basidiomycota</taxon>
        <taxon>Ustilaginomycotina</taxon>
        <taxon>Ustilaginomycetes</taxon>
        <taxon>Ustilaginales</taxon>
        <taxon>Ustilaginaceae</taxon>
        <taxon>Ustilago</taxon>
    </lineage>
</organism>
<gene>
    <name evidence="2" type="ORF">UHOR_01825</name>
</gene>
<dbReference type="AlphaFoldDB" id="I2G614"/>
<dbReference type="HOGENOM" id="CLU_148862_0_0_1"/>
<reference evidence="2 3" key="1">
    <citation type="journal article" date="2012" name="Plant Cell">
        <title>Genome comparison of barley and maize smut fungi reveals targeted loss of RNA silencing components and species-specific presence of transposable elements.</title>
        <authorList>
            <person name="Laurie J.D."/>
            <person name="Ali S."/>
            <person name="Linning R."/>
            <person name="Mannhaupt G."/>
            <person name="Wong P."/>
            <person name="Gueldener U."/>
            <person name="Muensterkoetter M."/>
            <person name="Moore R."/>
            <person name="Kahmann R."/>
            <person name="Bakkeren G."/>
            <person name="Schirawski J."/>
        </authorList>
    </citation>
    <scope>NUCLEOTIDE SEQUENCE [LARGE SCALE GENOMIC DNA]</scope>
    <source>
        <strain evidence="3">Uh4875-4</strain>
    </source>
</reference>
<evidence type="ECO:0000313" key="3">
    <source>
        <dbReference type="Proteomes" id="UP000006174"/>
    </source>
</evidence>
<keyword evidence="3" id="KW-1185">Reference proteome</keyword>
<feature type="compositionally biased region" description="Polar residues" evidence="1">
    <location>
        <begin position="124"/>
        <end position="137"/>
    </location>
</feature>
<evidence type="ECO:0000256" key="1">
    <source>
        <dbReference type="SAM" id="MobiDB-lite"/>
    </source>
</evidence>
<feature type="non-terminal residue" evidence="2">
    <location>
        <position position="1"/>
    </location>
</feature>
<feature type="compositionally biased region" description="Acidic residues" evidence="1">
    <location>
        <begin position="114"/>
        <end position="123"/>
    </location>
</feature>
<comment type="caution">
    <text evidence="2">The sequence shown here is derived from an EMBL/GenBank/DDBJ whole genome shotgun (WGS) entry which is preliminary data.</text>
</comment>
<name>I2G614_USTHO</name>